<dbReference type="OrthoDB" id="1490890at2"/>
<dbReference type="AlphaFoldDB" id="A0A2T2YH04"/>
<feature type="domain" description="Gliding motility-associated protein GldM N-terminal" evidence="2">
    <location>
        <begin position="32"/>
        <end position="220"/>
    </location>
</feature>
<evidence type="ECO:0000259" key="2">
    <source>
        <dbReference type="Pfam" id="PF12081"/>
    </source>
</evidence>
<dbReference type="Pfam" id="PF12081">
    <property type="entry name" value="GldM_1st"/>
    <property type="match status" value="1"/>
</dbReference>
<feature type="domain" description="Gliding motility-associated protein GldM second immunoglobulin-like" evidence="4">
    <location>
        <begin position="329"/>
        <end position="406"/>
    </location>
</feature>
<reference evidence="5 6" key="1">
    <citation type="submission" date="2018-03" db="EMBL/GenBank/DDBJ databases">
        <title>Adhaeribacter sp. HMF7605 Genome sequencing and assembly.</title>
        <authorList>
            <person name="Kang H."/>
            <person name="Kang J."/>
            <person name="Cha I."/>
            <person name="Kim H."/>
            <person name="Joh K."/>
        </authorList>
    </citation>
    <scope>NUCLEOTIDE SEQUENCE [LARGE SCALE GENOMIC DNA]</scope>
    <source>
        <strain evidence="5 6">HMF7605</strain>
    </source>
</reference>
<dbReference type="InterPro" id="IPR048406">
    <property type="entry name" value="GldM_Ig-like-2"/>
</dbReference>
<dbReference type="InterPro" id="IPR048405">
    <property type="entry name" value="GldM_Ig-like-1"/>
</dbReference>
<sequence>MAGAKETPRQKLIGMMYLVLTALLALQVSSAIILKFKFLDDSLMTVNNKTKADNDGVRKSIESTVAKGGNRPNDKKVLDQASNVRAKTTEIINYVEGLRTELIRRAGGTDAENNYKDPSAEDAVATYMIGANKGKGKAYELKDRLNKYANEMRVYNPNIPQLAVDAKDDPVAKRDRIQRSKDFAELNFEATPLTAALAVLAQKETEILKYEADVLQELASRVGADIIKFDNIFGNYSAASNTVAAGTKYSAEMFIAATSSAITPRMFFEGRPVKVENGRGKVEFLASAGAYDKDGNAKKTWRGQIKMAQNGRDTTFNVSGEYTVAKPVMSIQSASVQALYLNCGNKLDVQVPALGALYDPSFTASGAQVSKGTKKGEVMVLPTARQVTLNVSSGGAAIGNQTFQVRPVPRPDIVCLANGRPIDEKRGLPAPGPRQISVEAIAEESFKNMLPQDARFRVTEFEVTLARGRNIVAEQQFSSKSANITSMAAQARPGDRLIVTVKDLKRANYKDQFEDVPVGAKSFVIALN</sequence>
<accession>A0A2T2YH04</accession>
<feature type="domain" description="Gliding motility-associated protein GldM C-terminal" evidence="1">
    <location>
        <begin position="409"/>
        <end position="526"/>
    </location>
</feature>
<dbReference type="NCBIfam" id="TIGR03517">
    <property type="entry name" value="GldM_gliding"/>
    <property type="match status" value="1"/>
</dbReference>
<name>A0A2T2YH04_9BACT</name>
<dbReference type="Pfam" id="PF21601">
    <property type="entry name" value="GldM_2nd"/>
    <property type="match status" value="1"/>
</dbReference>
<proteinExistence type="predicted"/>
<comment type="caution">
    <text evidence="5">The sequence shown here is derived from an EMBL/GenBank/DDBJ whole genome shotgun (WGS) entry which is preliminary data.</text>
</comment>
<dbReference type="Proteomes" id="UP000240357">
    <property type="component" value="Unassembled WGS sequence"/>
</dbReference>
<dbReference type="InterPro" id="IPR022719">
    <property type="entry name" value="Motility-assoc_prot_GldM_C"/>
</dbReference>
<evidence type="ECO:0000313" key="5">
    <source>
        <dbReference type="EMBL" id="PSR54783.1"/>
    </source>
</evidence>
<dbReference type="RefSeq" id="WP_106930776.1">
    <property type="nucleotide sequence ID" value="NZ_PYFT01000001.1"/>
</dbReference>
<gene>
    <name evidence="5" type="ORF">AHMF7605_15360</name>
</gene>
<evidence type="ECO:0000259" key="4">
    <source>
        <dbReference type="Pfam" id="PF21602"/>
    </source>
</evidence>
<dbReference type="InterPro" id="IPR022720">
    <property type="entry name" value="Motility-assoc_prot_GldM_N"/>
</dbReference>
<feature type="domain" description="Gliding motility-associated protein GldM first immunoglobulin-like" evidence="3">
    <location>
        <begin position="224"/>
        <end position="326"/>
    </location>
</feature>
<organism evidence="5 6">
    <name type="scientific">Adhaeribacter arboris</name>
    <dbReference type="NCBI Taxonomy" id="2072846"/>
    <lineage>
        <taxon>Bacteria</taxon>
        <taxon>Pseudomonadati</taxon>
        <taxon>Bacteroidota</taxon>
        <taxon>Cytophagia</taxon>
        <taxon>Cytophagales</taxon>
        <taxon>Hymenobacteraceae</taxon>
        <taxon>Adhaeribacter</taxon>
    </lineage>
</organism>
<evidence type="ECO:0000259" key="1">
    <source>
        <dbReference type="Pfam" id="PF12080"/>
    </source>
</evidence>
<dbReference type="EMBL" id="PYFT01000001">
    <property type="protein sequence ID" value="PSR54783.1"/>
    <property type="molecule type" value="Genomic_DNA"/>
</dbReference>
<dbReference type="InterPro" id="IPR019859">
    <property type="entry name" value="Motility-assoc_prot_GldM"/>
</dbReference>
<keyword evidence="6" id="KW-1185">Reference proteome</keyword>
<protein>
    <submittedName>
        <fullName evidence="5">Gliding motility protein GldM</fullName>
    </submittedName>
</protein>
<evidence type="ECO:0000313" key="6">
    <source>
        <dbReference type="Proteomes" id="UP000240357"/>
    </source>
</evidence>
<dbReference type="Pfam" id="PF12080">
    <property type="entry name" value="GldM_4th"/>
    <property type="match status" value="1"/>
</dbReference>
<dbReference type="Pfam" id="PF21602">
    <property type="entry name" value="GldM_3rd"/>
    <property type="match status" value="1"/>
</dbReference>
<evidence type="ECO:0000259" key="3">
    <source>
        <dbReference type="Pfam" id="PF21601"/>
    </source>
</evidence>